<protein>
    <submittedName>
        <fullName evidence="1">Uncharacterized protein</fullName>
    </submittedName>
</protein>
<reference evidence="1" key="2">
    <citation type="journal article" date="2015" name="Fish Shellfish Immunol.">
        <title>Early steps in the European eel (Anguilla anguilla)-Vibrio vulnificus interaction in the gills: Role of the RtxA13 toxin.</title>
        <authorList>
            <person name="Callol A."/>
            <person name="Pajuelo D."/>
            <person name="Ebbesson L."/>
            <person name="Teles M."/>
            <person name="MacKenzie S."/>
            <person name="Amaro C."/>
        </authorList>
    </citation>
    <scope>NUCLEOTIDE SEQUENCE</scope>
</reference>
<sequence length="68" mass="7571">MLRPPVDSSLQWACRRTLVSNQELVSSEKWATPSSSEVNVQLAAPGPWRRMVLLAIEEGAPFTMIFPS</sequence>
<dbReference type="AlphaFoldDB" id="A0A0E9SDT6"/>
<dbReference type="EMBL" id="GBXM01069131">
    <property type="protein sequence ID" value="JAH39446.1"/>
    <property type="molecule type" value="Transcribed_RNA"/>
</dbReference>
<reference evidence="1" key="1">
    <citation type="submission" date="2014-11" db="EMBL/GenBank/DDBJ databases">
        <authorList>
            <person name="Amaro Gonzalez C."/>
        </authorList>
    </citation>
    <scope>NUCLEOTIDE SEQUENCE</scope>
</reference>
<proteinExistence type="predicted"/>
<evidence type="ECO:0000313" key="1">
    <source>
        <dbReference type="EMBL" id="JAH39446.1"/>
    </source>
</evidence>
<organism evidence="1">
    <name type="scientific">Anguilla anguilla</name>
    <name type="common">European freshwater eel</name>
    <name type="synonym">Muraena anguilla</name>
    <dbReference type="NCBI Taxonomy" id="7936"/>
    <lineage>
        <taxon>Eukaryota</taxon>
        <taxon>Metazoa</taxon>
        <taxon>Chordata</taxon>
        <taxon>Craniata</taxon>
        <taxon>Vertebrata</taxon>
        <taxon>Euteleostomi</taxon>
        <taxon>Actinopterygii</taxon>
        <taxon>Neopterygii</taxon>
        <taxon>Teleostei</taxon>
        <taxon>Anguilliformes</taxon>
        <taxon>Anguillidae</taxon>
        <taxon>Anguilla</taxon>
    </lineage>
</organism>
<accession>A0A0E9SDT6</accession>
<name>A0A0E9SDT6_ANGAN</name>